<dbReference type="EMBL" id="JAHOPC010000029">
    <property type="protein sequence ID" value="MBU8869193.1"/>
    <property type="molecule type" value="Genomic_DNA"/>
</dbReference>
<evidence type="ECO:0000313" key="3">
    <source>
        <dbReference type="EMBL" id="MBU8869193.1"/>
    </source>
</evidence>
<sequence length="79" mass="8827">MSAKFTQDDAEQIRAVVRHVGVLEGYGSANDFVEAAVQRELRRAQRKYNGGKPWEGVKAGGIRPGRRTRAETAAREDRQ</sequence>
<dbReference type="Proteomes" id="UP000824166">
    <property type="component" value="Unassembled WGS sequence"/>
</dbReference>
<dbReference type="InterPro" id="IPR040851">
    <property type="entry name" value="ParB-like_C"/>
</dbReference>
<protein>
    <recommendedName>
        <fullName evidence="2">ParB-like C-terminal domain-containing protein</fullName>
    </recommendedName>
</protein>
<proteinExistence type="predicted"/>
<comment type="caution">
    <text evidence="3">The sequence shown here is derived from an EMBL/GenBank/DDBJ whole genome shotgun (WGS) entry which is preliminary data.</text>
</comment>
<reference evidence="3 4" key="1">
    <citation type="submission" date="2021-06" db="EMBL/GenBank/DDBJ databases">
        <authorList>
            <person name="Jeong J.W."/>
        </authorList>
    </citation>
    <scope>NUCLEOTIDE SEQUENCE [LARGE SCALE GENOMIC DNA]</scope>
    <source>
        <strain evidence="3 4">MMS21-TAE1-1</strain>
    </source>
</reference>
<evidence type="ECO:0000259" key="2">
    <source>
        <dbReference type="Pfam" id="PF18064"/>
    </source>
</evidence>
<evidence type="ECO:0000256" key="1">
    <source>
        <dbReference type="SAM" id="MobiDB-lite"/>
    </source>
</evidence>
<gene>
    <name evidence="3" type="ORF">KSW38_23120</name>
</gene>
<feature type="compositionally biased region" description="Basic and acidic residues" evidence="1">
    <location>
        <begin position="68"/>
        <end position="79"/>
    </location>
</feature>
<evidence type="ECO:0000313" key="4">
    <source>
        <dbReference type="Proteomes" id="UP000824166"/>
    </source>
</evidence>
<accession>A0ABS6IBU5</accession>
<keyword evidence="4" id="KW-1185">Reference proteome</keyword>
<feature type="region of interest" description="Disordered" evidence="1">
    <location>
        <begin position="50"/>
        <end position="79"/>
    </location>
</feature>
<dbReference type="Pfam" id="PF18064">
    <property type="entry name" value="CB_ParB_C"/>
    <property type="match status" value="1"/>
</dbReference>
<organism evidence="3 4">
    <name type="scientific">Paenarthrobacter aromaticivorans</name>
    <dbReference type="NCBI Taxonomy" id="2849150"/>
    <lineage>
        <taxon>Bacteria</taxon>
        <taxon>Bacillati</taxon>
        <taxon>Actinomycetota</taxon>
        <taxon>Actinomycetes</taxon>
        <taxon>Micrococcales</taxon>
        <taxon>Micrococcaceae</taxon>
        <taxon>Paenarthrobacter</taxon>
    </lineage>
</organism>
<name>A0ABS6IBU5_9MICC</name>
<feature type="domain" description="ParB-like C-terminal" evidence="2">
    <location>
        <begin position="8"/>
        <end position="54"/>
    </location>
</feature>